<evidence type="ECO:0000256" key="2">
    <source>
        <dbReference type="SAM" id="MobiDB-lite"/>
    </source>
</evidence>
<proteinExistence type="predicted"/>
<dbReference type="AlphaFoldDB" id="A0A6C0H8R5"/>
<name>A0A6C0H8R5_9ZZZZ</name>
<accession>A0A6C0H8R5</accession>
<reference evidence="3" key="1">
    <citation type="journal article" date="2020" name="Nature">
        <title>Giant virus diversity and host interactions through global metagenomics.</title>
        <authorList>
            <person name="Schulz F."/>
            <person name="Roux S."/>
            <person name="Paez-Espino D."/>
            <person name="Jungbluth S."/>
            <person name="Walsh D.A."/>
            <person name="Denef V.J."/>
            <person name="McMahon K.D."/>
            <person name="Konstantinidis K.T."/>
            <person name="Eloe-Fadrosh E.A."/>
            <person name="Kyrpides N.C."/>
            <person name="Woyke T."/>
        </authorList>
    </citation>
    <scope>NUCLEOTIDE SEQUENCE</scope>
    <source>
        <strain evidence="3">GVMAG-M-3300023179-82</strain>
    </source>
</reference>
<feature type="compositionally biased region" description="Polar residues" evidence="2">
    <location>
        <begin position="84"/>
        <end position="100"/>
    </location>
</feature>
<evidence type="ECO:0000256" key="1">
    <source>
        <dbReference type="SAM" id="Coils"/>
    </source>
</evidence>
<dbReference type="EMBL" id="MN739912">
    <property type="protein sequence ID" value="QHT76992.1"/>
    <property type="molecule type" value="Genomic_DNA"/>
</dbReference>
<organism evidence="3">
    <name type="scientific">viral metagenome</name>
    <dbReference type="NCBI Taxonomy" id="1070528"/>
    <lineage>
        <taxon>unclassified sequences</taxon>
        <taxon>metagenomes</taxon>
        <taxon>organismal metagenomes</taxon>
    </lineage>
</organism>
<protein>
    <submittedName>
        <fullName evidence="3">Uncharacterized protein</fullName>
    </submittedName>
</protein>
<feature type="compositionally biased region" description="Polar residues" evidence="2">
    <location>
        <begin position="124"/>
        <end position="134"/>
    </location>
</feature>
<feature type="coiled-coil region" evidence="1">
    <location>
        <begin position="3"/>
        <end position="34"/>
    </location>
</feature>
<evidence type="ECO:0000313" key="3">
    <source>
        <dbReference type="EMBL" id="QHT76992.1"/>
    </source>
</evidence>
<sequence>MTQETARRALVLLLENLEQERKKIDEGYKKLLCSVVLPEAPASSSGPDESNIVKEKKIEEYRKNYERKLLNIALTEKAMEAFLSDQNDTKNTQGTAASSSDQKDTKNAQETSASSSDQKDTKNAQETSASSSDQKGTKNMPGTSASSSNSLRYIELKLCRKFYCDKNCRCVDVHLNDIFGNAVMGRDSSFSLDDSYLVRLQ</sequence>
<feature type="region of interest" description="Disordered" evidence="2">
    <location>
        <begin position="84"/>
        <end position="147"/>
    </location>
</feature>
<keyword evidence="1" id="KW-0175">Coiled coil</keyword>